<proteinExistence type="predicted"/>
<name>A0A6S6QL71_9HYPH</name>
<protein>
    <recommendedName>
        <fullName evidence="4">F5/8 type C domain-containing protein</fullName>
    </recommendedName>
</protein>
<dbReference type="EMBL" id="AP023361">
    <property type="protein sequence ID" value="BCJ90046.1"/>
    <property type="molecule type" value="Genomic_DNA"/>
</dbReference>
<evidence type="ECO:0008006" key="4">
    <source>
        <dbReference type="Google" id="ProtNLM"/>
    </source>
</evidence>
<keyword evidence="3" id="KW-1185">Reference proteome</keyword>
<organism evidence="2 3">
    <name type="scientific">Terrihabitans soli</name>
    <dbReference type="NCBI Taxonomy" id="708113"/>
    <lineage>
        <taxon>Bacteria</taxon>
        <taxon>Pseudomonadati</taxon>
        <taxon>Pseudomonadota</taxon>
        <taxon>Alphaproteobacteria</taxon>
        <taxon>Hyphomicrobiales</taxon>
        <taxon>Terrihabitans</taxon>
    </lineage>
</organism>
<evidence type="ECO:0000313" key="2">
    <source>
        <dbReference type="EMBL" id="BCJ90046.1"/>
    </source>
</evidence>
<dbReference type="RefSeq" id="WP_222876706.1">
    <property type="nucleotide sequence ID" value="NZ_AP023361.1"/>
</dbReference>
<evidence type="ECO:0000313" key="3">
    <source>
        <dbReference type="Proteomes" id="UP000515317"/>
    </source>
</evidence>
<feature type="signal peptide" evidence="1">
    <location>
        <begin position="1"/>
        <end position="18"/>
    </location>
</feature>
<sequence length="273" mass="29985">MIVLSQALLLSLAGSPNANDPLIGWHNLVVFGGIVADHEDTLYPASNLSNPSTSIKQSWKSDSTSDQYVTFDISSDHEVDYVGIAGHNAGTGRIEITIEYPDTENPGEWLVLVEPFMPDTDAPLLLRFVGKFLEQIRIKLSPQSVAPRIAVVHVGALLVVHSRLYVDHKPITLAPDVTVQTNWSQGGDYLGSVLLNEKRSTAFGFKNLDPAWVRSTLKPFVAVSKKRPWFWSWRPAAYPLEVGYVIALNDPQPVNQLPNGAMMIDFQVGGTAP</sequence>
<reference evidence="2 3" key="1">
    <citation type="submission" date="2020-08" db="EMBL/GenBank/DDBJ databases">
        <title>Genome sequence of Rhizobiales bacterium strain IZ6.</title>
        <authorList>
            <person name="Nakai R."/>
            <person name="Naganuma T."/>
        </authorList>
    </citation>
    <scope>NUCLEOTIDE SEQUENCE [LARGE SCALE GENOMIC DNA]</scope>
    <source>
        <strain evidence="2 3">IZ6</strain>
    </source>
</reference>
<accession>A0A6S6QL71</accession>
<keyword evidence="1" id="KW-0732">Signal</keyword>
<evidence type="ECO:0000256" key="1">
    <source>
        <dbReference type="SAM" id="SignalP"/>
    </source>
</evidence>
<gene>
    <name evidence="2" type="ORF">IZ6_07810</name>
</gene>
<feature type="chain" id="PRO_5028350522" description="F5/8 type C domain-containing protein" evidence="1">
    <location>
        <begin position="19"/>
        <end position="273"/>
    </location>
</feature>
<dbReference type="AlphaFoldDB" id="A0A6S6QL71"/>
<dbReference type="KEGG" id="tso:IZ6_07810"/>
<dbReference type="Proteomes" id="UP000515317">
    <property type="component" value="Chromosome"/>
</dbReference>